<evidence type="ECO:0000313" key="7">
    <source>
        <dbReference type="Proteomes" id="UP000574276"/>
    </source>
</evidence>
<organism evidence="6 7">
    <name type="scientific">Variimorphobacter saccharofermentans</name>
    <dbReference type="NCBI Taxonomy" id="2755051"/>
    <lineage>
        <taxon>Bacteria</taxon>
        <taxon>Bacillati</taxon>
        <taxon>Bacillota</taxon>
        <taxon>Clostridia</taxon>
        <taxon>Lachnospirales</taxon>
        <taxon>Lachnospiraceae</taxon>
        <taxon>Variimorphobacter</taxon>
    </lineage>
</organism>
<evidence type="ECO:0000256" key="1">
    <source>
        <dbReference type="ARBA" id="ARBA00004127"/>
    </source>
</evidence>
<keyword evidence="4 5" id="KW-0472">Membrane</keyword>
<evidence type="ECO:0000256" key="5">
    <source>
        <dbReference type="SAM" id="Phobius"/>
    </source>
</evidence>
<reference evidence="6 7" key="1">
    <citation type="submission" date="2020-07" db="EMBL/GenBank/DDBJ databases">
        <title>Characterization and genome sequencing of isolate MD1, a novel member within the family Lachnospiraceae.</title>
        <authorList>
            <person name="Rettenmaier R."/>
            <person name="Di Bello L."/>
            <person name="Zinser C."/>
            <person name="Scheitz K."/>
            <person name="Liebl W."/>
            <person name="Zverlov V."/>
        </authorList>
    </citation>
    <scope>NUCLEOTIDE SEQUENCE [LARGE SCALE GENOMIC DNA]</scope>
    <source>
        <strain evidence="6 7">MD1</strain>
    </source>
</reference>
<keyword evidence="2 5" id="KW-0812">Transmembrane</keyword>
<comment type="caution">
    <text evidence="6">The sequence shown here is derived from an EMBL/GenBank/DDBJ whole genome shotgun (WGS) entry which is preliminary data.</text>
</comment>
<dbReference type="AlphaFoldDB" id="A0A839K1Q8"/>
<dbReference type="EMBL" id="JACEGA010000001">
    <property type="protein sequence ID" value="MBB2183348.1"/>
    <property type="molecule type" value="Genomic_DNA"/>
</dbReference>
<dbReference type="GO" id="GO:0012505">
    <property type="term" value="C:endomembrane system"/>
    <property type="evidence" value="ECO:0007669"/>
    <property type="project" value="UniProtKB-SubCell"/>
</dbReference>
<accession>A0A839K1Q8</accession>
<keyword evidence="3 5" id="KW-1133">Transmembrane helix</keyword>
<feature type="transmembrane region" description="Helical" evidence="5">
    <location>
        <begin position="143"/>
        <end position="169"/>
    </location>
</feature>
<protein>
    <submittedName>
        <fullName evidence="6">Isoprenylcysteine carboxylmethyltransferase family protein</fullName>
    </submittedName>
</protein>
<keyword evidence="6" id="KW-0808">Transferase</keyword>
<evidence type="ECO:0000256" key="3">
    <source>
        <dbReference type="ARBA" id="ARBA00022989"/>
    </source>
</evidence>
<dbReference type="GO" id="GO:0008168">
    <property type="term" value="F:methyltransferase activity"/>
    <property type="evidence" value="ECO:0007669"/>
    <property type="project" value="UniProtKB-KW"/>
</dbReference>
<dbReference type="PANTHER" id="PTHR12714:SF9">
    <property type="entry name" value="PROTEIN-S-ISOPRENYLCYSTEINE O-METHYLTRANSFERASE"/>
    <property type="match status" value="1"/>
</dbReference>
<proteinExistence type="predicted"/>
<dbReference type="InterPro" id="IPR007318">
    <property type="entry name" value="Phopholipid_MeTrfase"/>
</dbReference>
<dbReference type="Proteomes" id="UP000574276">
    <property type="component" value="Unassembled WGS sequence"/>
</dbReference>
<gene>
    <name evidence="6" type="ORF">H0486_10710</name>
</gene>
<feature type="transmembrane region" description="Helical" evidence="5">
    <location>
        <begin position="6"/>
        <end position="24"/>
    </location>
</feature>
<dbReference type="RefSeq" id="WP_228353008.1">
    <property type="nucleotide sequence ID" value="NZ_JACEGA010000001.1"/>
</dbReference>
<evidence type="ECO:0000313" key="6">
    <source>
        <dbReference type="EMBL" id="MBB2183348.1"/>
    </source>
</evidence>
<dbReference type="Gene3D" id="1.20.120.1630">
    <property type="match status" value="1"/>
</dbReference>
<evidence type="ECO:0000256" key="2">
    <source>
        <dbReference type="ARBA" id="ARBA00022692"/>
    </source>
</evidence>
<dbReference type="GO" id="GO:0032259">
    <property type="term" value="P:methylation"/>
    <property type="evidence" value="ECO:0007669"/>
    <property type="project" value="UniProtKB-KW"/>
</dbReference>
<keyword evidence="6" id="KW-0489">Methyltransferase</keyword>
<dbReference type="PANTHER" id="PTHR12714">
    <property type="entry name" value="PROTEIN-S ISOPRENYLCYSTEINE O-METHYLTRANSFERASE"/>
    <property type="match status" value="1"/>
</dbReference>
<name>A0A839K1Q8_9FIRM</name>
<feature type="transmembrane region" description="Helical" evidence="5">
    <location>
        <begin position="84"/>
        <end position="105"/>
    </location>
</feature>
<evidence type="ECO:0000256" key="4">
    <source>
        <dbReference type="ARBA" id="ARBA00023136"/>
    </source>
</evidence>
<comment type="subcellular location">
    <subcellularLocation>
        <location evidence="1">Endomembrane system</location>
        <topology evidence="1">Multi-pass membrane protein</topology>
    </subcellularLocation>
</comment>
<keyword evidence="7" id="KW-1185">Reference proteome</keyword>
<sequence length="199" mass="22648">MNGYQVIAIIELVVFYAAYFLKLFNQKKRGIQTSQLGKGGEHNGSIKSKRTLVVEQVLKLASFLIIPAEIISILLVDINSKYNWFRVLGLILAAIGTAFFISAMITMRDSWRAGIPDQDKTELVVKGIYNISRNPAFLGFDMVYIGIYLAFSNLPLPFFTVFAILAMHLQILEEEKFLSKAFGEPYDQYKKRVGRYFII</sequence>
<dbReference type="Pfam" id="PF04191">
    <property type="entry name" value="PEMT"/>
    <property type="match status" value="1"/>
</dbReference>